<keyword evidence="1" id="KW-0732">Signal</keyword>
<reference evidence="2 3" key="1">
    <citation type="submission" date="2022-11" db="EMBL/GenBank/DDBJ databases">
        <title>Minimal conservation of predation-associated metabolite biosynthetic gene clusters underscores biosynthetic potential of Myxococcota including descriptions for ten novel species: Archangium lansinium sp. nov., Myxococcus landrumus sp. nov., Nannocystis bai.</title>
        <authorList>
            <person name="Ahearne A."/>
            <person name="Stevens C."/>
            <person name="Dowd S."/>
        </authorList>
    </citation>
    <scope>NUCLEOTIDE SEQUENCE [LARGE SCALE GENOMIC DNA]</scope>
    <source>
        <strain evidence="2 3">RJM3</strain>
    </source>
</reference>
<evidence type="ECO:0008006" key="4">
    <source>
        <dbReference type="Google" id="ProtNLM"/>
    </source>
</evidence>
<proteinExistence type="predicted"/>
<dbReference type="Proteomes" id="UP001221411">
    <property type="component" value="Unassembled WGS sequence"/>
</dbReference>
<evidence type="ECO:0000256" key="1">
    <source>
        <dbReference type="SAM" id="SignalP"/>
    </source>
</evidence>
<evidence type="ECO:0000313" key="3">
    <source>
        <dbReference type="Proteomes" id="UP001221411"/>
    </source>
</evidence>
<evidence type="ECO:0000313" key="2">
    <source>
        <dbReference type="EMBL" id="MDC0748053.1"/>
    </source>
</evidence>
<dbReference type="InterPro" id="IPR036280">
    <property type="entry name" value="Multihaem_cyt_sf"/>
</dbReference>
<dbReference type="SUPFAM" id="SSF48695">
    <property type="entry name" value="Multiheme cytochromes"/>
    <property type="match status" value="1"/>
</dbReference>
<dbReference type="EMBL" id="JAQNDO010000001">
    <property type="protein sequence ID" value="MDC0748053.1"/>
    <property type="molecule type" value="Genomic_DNA"/>
</dbReference>
<comment type="caution">
    <text evidence="2">The sequence shown here is derived from an EMBL/GenBank/DDBJ whole genome shotgun (WGS) entry which is preliminary data.</text>
</comment>
<keyword evidence="3" id="KW-1185">Reference proteome</keyword>
<feature type="chain" id="PRO_5045564711" description="Cytochrome c domain-containing protein" evidence="1">
    <location>
        <begin position="27"/>
        <end position="172"/>
    </location>
</feature>
<accession>A0ABT5F3S4</accession>
<name>A0ABT5F3S4_9BACT</name>
<gene>
    <name evidence="2" type="ORF">POL67_42390</name>
</gene>
<organism evidence="2 3">
    <name type="scientific">Polyangium mundeleinium</name>
    <dbReference type="NCBI Taxonomy" id="2995306"/>
    <lineage>
        <taxon>Bacteria</taxon>
        <taxon>Pseudomonadati</taxon>
        <taxon>Myxococcota</taxon>
        <taxon>Polyangia</taxon>
        <taxon>Polyangiales</taxon>
        <taxon>Polyangiaceae</taxon>
        <taxon>Polyangium</taxon>
    </lineage>
</organism>
<sequence length="172" mass="17811">MKARIASIWFAGLLLVPLAACGPADEDPEDVPVPGDPQFVRDPALDVDNISAHGEARSHNMGLNCMNCHQAHGPGKGRFTAAGTAIGPAGVPLAGGTVELRTAPNGQGDLVIAVEIDDNGNFFTTEPLPFPDESLFPFVRAPGAGGTAFMPFPTISGACNVCHVGAQRVRVE</sequence>
<protein>
    <recommendedName>
        <fullName evidence="4">Cytochrome c domain-containing protein</fullName>
    </recommendedName>
</protein>
<dbReference type="RefSeq" id="WP_271926829.1">
    <property type="nucleotide sequence ID" value="NZ_JAQNDO010000001.1"/>
</dbReference>
<feature type="signal peptide" evidence="1">
    <location>
        <begin position="1"/>
        <end position="26"/>
    </location>
</feature>